<keyword evidence="4" id="KW-0489">Methyltransferase</keyword>
<evidence type="ECO:0000313" key="21">
    <source>
        <dbReference type="Proteomes" id="UP000261105"/>
    </source>
</evidence>
<reference evidence="19 20" key="1">
    <citation type="submission" date="2015-09" db="EMBL/GenBank/DDBJ databases">
        <authorList>
            <consortium name="Pathogen Informatics"/>
        </authorList>
    </citation>
    <scope>NUCLEOTIDE SEQUENCE [LARGE SCALE GENOMIC DNA]</scope>
    <source>
        <strain evidence="3 19">2789STDY5608837</strain>
        <strain evidence="4 20">2789STDY5834921</strain>
    </source>
</reference>
<dbReference type="InterPro" id="IPR041698">
    <property type="entry name" value="Methyltransf_25"/>
</dbReference>
<evidence type="ECO:0000313" key="5">
    <source>
        <dbReference type="EMBL" id="RGN87187.1"/>
    </source>
</evidence>
<evidence type="ECO:0000313" key="9">
    <source>
        <dbReference type="EMBL" id="RGV63366.1"/>
    </source>
</evidence>
<evidence type="ECO:0000313" key="22">
    <source>
        <dbReference type="Proteomes" id="UP000265808"/>
    </source>
</evidence>
<evidence type="ECO:0000313" key="24">
    <source>
        <dbReference type="Proteomes" id="UP000283585"/>
    </source>
</evidence>
<dbReference type="Proteomes" id="UP000293506">
    <property type="component" value="Unassembled WGS sequence"/>
</dbReference>
<dbReference type="Proteomes" id="UP000261105">
    <property type="component" value="Unassembled WGS sequence"/>
</dbReference>
<dbReference type="EMBL" id="CABHNB010000038">
    <property type="protein sequence ID" value="VUX16800.1"/>
    <property type="molecule type" value="Genomic_DNA"/>
</dbReference>
<evidence type="ECO:0000313" key="15">
    <source>
        <dbReference type="EMBL" id="RHK92785.1"/>
    </source>
</evidence>
<dbReference type="GO" id="GO:0032259">
    <property type="term" value="P:methylation"/>
    <property type="evidence" value="ECO:0007669"/>
    <property type="project" value="UniProtKB-KW"/>
</dbReference>
<dbReference type="Proteomes" id="UP000284267">
    <property type="component" value="Unassembled WGS sequence"/>
</dbReference>
<dbReference type="Proteomes" id="UP000284220">
    <property type="component" value="Unassembled WGS sequence"/>
</dbReference>
<dbReference type="GO" id="GO:0008168">
    <property type="term" value="F:methyltransferase activity"/>
    <property type="evidence" value="ECO:0007669"/>
    <property type="project" value="UniProtKB-KW"/>
</dbReference>
<dbReference type="EMBL" id="QSJW01000005">
    <property type="protein sequence ID" value="RHE12622.1"/>
    <property type="molecule type" value="Genomic_DNA"/>
</dbReference>
<dbReference type="EC" id="2.1.1.156" evidence="4"/>
<evidence type="ECO:0000313" key="8">
    <source>
        <dbReference type="EMBL" id="RGS71303.1"/>
    </source>
</evidence>
<evidence type="ECO:0000313" key="31">
    <source>
        <dbReference type="Proteomes" id="UP000285839"/>
    </source>
</evidence>
<dbReference type="AlphaFoldDB" id="A0A174QL05"/>
<dbReference type="EMBL" id="QSKO01000013">
    <property type="protein sequence ID" value="RHE74419.1"/>
    <property type="molecule type" value="Genomic_DNA"/>
</dbReference>
<accession>A0A174QL05</accession>
<dbReference type="Gene3D" id="3.40.50.150">
    <property type="entry name" value="Vaccinia Virus protein VP39"/>
    <property type="match status" value="1"/>
</dbReference>
<dbReference type="EC" id="2.1.1.234" evidence="18"/>
<dbReference type="EMBL" id="QSHL01000002">
    <property type="protein sequence ID" value="RHC09178.1"/>
    <property type="molecule type" value="Genomic_DNA"/>
</dbReference>
<evidence type="ECO:0000313" key="4">
    <source>
        <dbReference type="EMBL" id="CUP72456.1"/>
    </source>
</evidence>
<dbReference type="GeneID" id="79804960"/>
<evidence type="ECO:0000313" key="18">
    <source>
        <dbReference type="EMBL" id="VUX16800.1"/>
    </source>
</evidence>
<dbReference type="EMBL" id="QRUH01000007">
    <property type="protein sequence ID" value="RGR48562.1"/>
    <property type="molecule type" value="Genomic_DNA"/>
</dbReference>
<dbReference type="EMBL" id="QSUZ01000012">
    <property type="protein sequence ID" value="RGN87187.1"/>
    <property type="molecule type" value="Genomic_DNA"/>
</dbReference>
<dbReference type="Proteomes" id="UP000285897">
    <property type="component" value="Unassembled WGS sequence"/>
</dbReference>
<reference evidence="21 22" key="2">
    <citation type="submission" date="2018-08" db="EMBL/GenBank/DDBJ databases">
        <title>A genome reference for cultivated species of the human gut microbiota.</title>
        <authorList>
            <person name="Zou Y."/>
            <person name="Xue W."/>
            <person name="Luo G."/>
        </authorList>
    </citation>
    <scope>NUCLEOTIDE SEQUENCE [LARGE SCALE GENOMIC DNA]</scope>
    <source>
        <strain evidence="9 23">AF14-23</strain>
        <strain evidence="8 28">AF21-24</strain>
        <strain evidence="7 31">AF25-21</strain>
        <strain evidence="6 24">AF29-2BH</strain>
        <strain evidence="16 32">AF37-6AC</strain>
        <strain evidence="15 29">AF39-4</strain>
        <strain evidence="14 26">AM18-2AC</strain>
        <strain evidence="13 27">AM22-9LB</strain>
        <strain evidence="12 25">AM27-32LB</strain>
        <strain evidence="11 30">AM29-25AC</strain>
        <strain evidence="10 22">AM37-4AC</strain>
        <strain evidence="5 21">OM03-6</strain>
    </source>
</reference>
<evidence type="ECO:0000313" key="6">
    <source>
        <dbReference type="EMBL" id="RGQ06382.1"/>
    </source>
</evidence>
<dbReference type="EMBL" id="QRSS01000004">
    <property type="protein sequence ID" value="RGQ06382.1"/>
    <property type="molecule type" value="Genomic_DNA"/>
</dbReference>
<dbReference type="EMBL" id="QROS01000005">
    <property type="protein sequence ID" value="RHL47649.1"/>
    <property type="molecule type" value="Genomic_DNA"/>
</dbReference>
<dbReference type="Proteomes" id="UP000285839">
    <property type="component" value="Unassembled WGS sequence"/>
</dbReference>
<evidence type="ECO:0000313" key="7">
    <source>
        <dbReference type="EMBL" id="RGR48562.1"/>
    </source>
</evidence>
<name>A0A174QL05_9FIRM</name>
<reference evidence="17 33" key="3">
    <citation type="journal article" date="2019" name="Science, e1252229">
        <title>Invertible promoters mediate bacterial phase variation, antibiotic resistance, and host adaptation in the gut.</title>
        <authorList>
            <person name="Jiang X."/>
            <person name="Hall A.B."/>
            <person name="Arthur T.D."/>
            <person name="Plichta D.R."/>
            <person name="Covington C.T."/>
            <person name="Poyet M."/>
            <person name="Crothers J."/>
            <person name="Moses P.L."/>
            <person name="Tolonen A.C."/>
            <person name="Vlamakis H."/>
            <person name="Alm E.J."/>
            <person name="Xavier R.J."/>
        </authorList>
    </citation>
    <scope>NUCLEOTIDE SEQUENCE [LARGE SCALE GENOMIC DNA]</scope>
    <source>
        <strain evidence="17">Af_0058</strain>
        <strain evidence="33">af_0058</strain>
    </source>
</reference>
<dbReference type="EMBL" id="CYZD01000005">
    <property type="protein sequence ID" value="CUO08989.1"/>
    <property type="molecule type" value="Genomic_DNA"/>
</dbReference>
<evidence type="ECO:0000313" key="10">
    <source>
        <dbReference type="EMBL" id="RHC09178.1"/>
    </source>
</evidence>
<evidence type="ECO:0000313" key="25">
    <source>
        <dbReference type="Proteomes" id="UP000283928"/>
    </source>
</evidence>
<dbReference type="Pfam" id="PF13649">
    <property type="entry name" value="Methyltransf_25"/>
    <property type="match status" value="1"/>
</dbReference>
<evidence type="ECO:0000313" key="12">
    <source>
        <dbReference type="EMBL" id="RHE74419.1"/>
    </source>
</evidence>
<evidence type="ECO:0000313" key="28">
    <source>
        <dbReference type="Proteomes" id="UP000284242"/>
    </source>
</evidence>
<evidence type="ECO:0000313" key="29">
    <source>
        <dbReference type="Proteomes" id="UP000284267"/>
    </source>
</evidence>
<dbReference type="EMBL" id="QRJH01000006">
    <property type="protein sequence ID" value="RHH17332.1"/>
    <property type="molecule type" value="Genomic_DNA"/>
</dbReference>
<dbReference type="Proteomes" id="UP000265808">
    <property type="component" value="Unassembled WGS sequence"/>
</dbReference>
<dbReference type="Proteomes" id="UP000283928">
    <property type="component" value="Unassembled WGS sequence"/>
</dbReference>
<dbReference type="CDD" id="cd02440">
    <property type="entry name" value="AdoMet_MTases"/>
    <property type="match status" value="1"/>
</dbReference>
<evidence type="ECO:0000313" key="11">
    <source>
        <dbReference type="EMBL" id="RHE12622.1"/>
    </source>
</evidence>
<dbReference type="Proteomes" id="UP000265828">
    <property type="component" value="Unassembled WGS sequence"/>
</dbReference>
<evidence type="ECO:0000313" key="23">
    <source>
        <dbReference type="Proteomes" id="UP000265828"/>
    </source>
</evidence>
<evidence type="ECO:0000313" key="13">
    <source>
        <dbReference type="EMBL" id="RHG16506.1"/>
    </source>
</evidence>
<dbReference type="EMBL" id="QRHZ01000006">
    <property type="protein sequence ID" value="RHG16506.1"/>
    <property type="molecule type" value="Genomic_DNA"/>
</dbReference>
<dbReference type="EMBL" id="QRVV01000040">
    <property type="protein sequence ID" value="RGS71303.1"/>
    <property type="molecule type" value="Genomic_DNA"/>
</dbReference>
<evidence type="ECO:0000313" key="3">
    <source>
        <dbReference type="EMBL" id="CUO08989.1"/>
    </source>
</evidence>
<evidence type="ECO:0000313" key="20">
    <source>
        <dbReference type="Proteomes" id="UP000095413"/>
    </source>
</evidence>
<dbReference type="OrthoDB" id="9811589at2"/>
<evidence type="ECO:0000313" key="30">
    <source>
        <dbReference type="Proteomes" id="UP000284644"/>
    </source>
</evidence>
<keyword evidence="1 4" id="KW-0808">Transferase</keyword>
<proteinExistence type="predicted"/>
<dbReference type="Proteomes" id="UP000095409">
    <property type="component" value="Unassembled WGS sequence"/>
</dbReference>
<evidence type="ECO:0000313" key="14">
    <source>
        <dbReference type="EMBL" id="RHH17332.1"/>
    </source>
</evidence>
<evidence type="ECO:0000256" key="1">
    <source>
        <dbReference type="ARBA" id="ARBA00022679"/>
    </source>
</evidence>
<dbReference type="RefSeq" id="WP_005424929.1">
    <property type="nucleotide sequence ID" value="NZ_CABHNB010000038.1"/>
</dbReference>
<evidence type="ECO:0000313" key="16">
    <source>
        <dbReference type="EMBL" id="RHL47649.1"/>
    </source>
</evidence>
<sequence>MSAYEKFAQVYDLFMDNIDYEGWAEYVTDRLREYEITDGLVLELGCGTGTMTGLLAGKGYDMIGVDNSEEMLAEAMEKRVESGQDILYLLQDMQEFELYGTVRAVVSVCDSLNYITDRDELRHVFELVNNYLDPEGIFLFDMNTVHKYRDLLGDTTIAENRDEGSFIWDNSYDEEEGLNYYELAVFLPREDGLYEKSEEVHCQKAYPQEEIETLIKEAGMELLAVYDAYTLNPATEDSERLFFVAREKGKKKQ</sequence>
<gene>
    <name evidence="18" type="primary">desVI</name>
    <name evidence="16" type="ORF">DW021_08170</name>
    <name evidence="15" type="ORF">DW040_15185</name>
    <name evidence="14" type="ORF">DW222_11710</name>
    <name evidence="13" type="ORF">DW272_12760</name>
    <name evidence="12" type="ORF">DW723_10395</name>
    <name evidence="11" type="ORF">DW767_09760</name>
    <name evidence="10" type="ORF">DW859_04140</name>
    <name evidence="9" type="ORF">DWW07_09605</name>
    <name evidence="8" type="ORF">DWX77_12170</name>
    <name evidence="7" type="ORF">DWY46_09845</name>
    <name evidence="6" type="ORF">DWZ12_04125</name>
    <name evidence="5" type="ORF">DXB38_09845</name>
    <name evidence="17" type="ORF">EAI82_12535</name>
    <name evidence="3" type="ORF">ERS852394_01465</name>
    <name evidence="4" type="ORF">ERS852533_02329</name>
    <name evidence="18" type="ORF">ROSSTS7063_02657</name>
</gene>
<evidence type="ECO:0000259" key="2">
    <source>
        <dbReference type="Pfam" id="PF13649"/>
    </source>
</evidence>
<evidence type="ECO:0000313" key="32">
    <source>
        <dbReference type="Proteomes" id="UP000285897"/>
    </source>
</evidence>
<evidence type="ECO:0000313" key="27">
    <source>
        <dbReference type="Proteomes" id="UP000284220"/>
    </source>
</evidence>
<dbReference type="EMBL" id="RCXQ01000013">
    <property type="protein sequence ID" value="RYT64861.1"/>
    <property type="molecule type" value="Genomic_DNA"/>
</dbReference>
<dbReference type="Proteomes" id="UP000284242">
    <property type="component" value="Unassembled WGS sequence"/>
</dbReference>
<protein>
    <submittedName>
        <fullName evidence="5">Class I SAM-dependent methyltransferase</fullName>
    </submittedName>
    <submittedName>
        <fullName evidence="4">Glycine/sarcosine N-methyltransferase</fullName>
        <ecNumber evidence="4">2.1.1.156</ecNumber>
    </submittedName>
    <submittedName>
        <fullName evidence="18">dTDP-3-amino-3,4,6-trideoxy-alpha-D-glucopyranose</fullName>
        <ecNumber evidence="18">2.1.1.234</ecNumber>
    </submittedName>
</protein>
<keyword evidence="34" id="KW-1185">Reference proteome</keyword>
<reference evidence="18 34" key="4">
    <citation type="submission" date="2019-07" db="EMBL/GenBank/DDBJ databases">
        <authorList>
            <person name="Hibberd C M."/>
            <person name="Gehrig L. J."/>
            <person name="Chang H.-W."/>
            <person name="Venkatesh S."/>
        </authorList>
    </citation>
    <scope>NUCLEOTIDE SEQUENCE [LARGE SCALE GENOMIC DNA]</scope>
    <source>
        <strain evidence="18">Ruminococcus_obeum_SSTS_Bg7063</strain>
    </source>
</reference>
<dbReference type="Proteomes" id="UP000284024">
    <property type="component" value="Unassembled WGS sequence"/>
</dbReference>
<dbReference type="InterPro" id="IPR029063">
    <property type="entry name" value="SAM-dependent_MTases_sf"/>
</dbReference>
<dbReference type="Proteomes" id="UP000409147">
    <property type="component" value="Unassembled WGS sequence"/>
</dbReference>
<evidence type="ECO:0000313" key="34">
    <source>
        <dbReference type="Proteomes" id="UP000409147"/>
    </source>
</evidence>
<dbReference type="EMBL" id="QRZI01000006">
    <property type="protein sequence ID" value="RGV63366.1"/>
    <property type="molecule type" value="Genomic_DNA"/>
</dbReference>
<dbReference type="Proteomes" id="UP000283585">
    <property type="component" value="Unassembled WGS sequence"/>
</dbReference>
<organism evidence="4 20">
    <name type="scientific">Blautia obeum</name>
    <dbReference type="NCBI Taxonomy" id="40520"/>
    <lineage>
        <taxon>Bacteria</taxon>
        <taxon>Bacillati</taxon>
        <taxon>Bacillota</taxon>
        <taxon>Clostridia</taxon>
        <taxon>Lachnospirales</taxon>
        <taxon>Lachnospiraceae</taxon>
        <taxon>Blautia</taxon>
    </lineage>
</organism>
<evidence type="ECO:0000313" key="17">
    <source>
        <dbReference type="EMBL" id="RYT64861.1"/>
    </source>
</evidence>
<dbReference type="SUPFAM" id="SSF53335">
    <property type="entry name" value="S-adenosyl-L-methionine-dependent methyltransferases"/>
    <property type="match status" value="1"/>
</dbReference>
<evidence type="ECO:0000313" key="33">
    <source>
        <dbReference type="Proteomes" id="UP000293506"/>
    </source>
</evidence>
<evidence type="ECO:0000313" key="26">
    <source>
        <dbReference type="Proteomes" id="UP000284024"/>
    </source>
</evidence>
<dbReference type="EMBL" id="CZBA01000013">
    <property type="protein sequence ID" value="CUP72456.1"/>
    <property type="molecule type" value="Genomic_DNA"/>
</dbReference>
<dbReference type="PANTHER" id="PTHR43861">
    <property type="entry name" value="TRANS-ACONITATE 2-METHYLTRANSFERASE-RELATED"/>
    <property type="match status" value="1"/>
</dbReference>
<dbReference type="Gene3D" id="2.20.25.110">
    <property type="entry name" value="S-adenosyl-L-methionine-dependent methyltransferases"/>
    <property type="match status" value="1"/>
</dbReference>
<evidence type="ECO:0000313" key="19">
    <source>
        <dbReference type="Proteomes" id="UP000095409"/>
    </source>
</evidence>
<dbReference type="EMBL" id="QROE01000008">
    <property type="protein sequence ID" value="RHK92785.1"/>
    <property type="molecule type" value="Genomic_DNA"/>
</dbReference>
<dbReference type="Proteomes" id="UP000284644">
    <property type="component" value="Unassembled WGS sequence"/>
</dbReference>
<dbReference type="Proteomes" id="UP000095413">
    <property type="component" value="Unassembled WGS sequence"/>
</dbReference>
<feature type="domain" description="Methyltransferase" evidence="2">
    <location>
        <begin position="41"/>
        <end position="136"/>
    </location>
</feature>